<dbReference type="EMBL" id="GBXM01107728">
    <property type="protein sequence ID" value="JAH00849.1"/>
    <property type="molecule type" value="Transcribed_RNA"/>
</dbReference>
<dbReference type="AlphaFoldDB" id="A0A0E9P8M3"/>
<reference evidence="1" key="1">
    <citation type="submission" date="2014-11" db="EMBL/GenBank/DDBJ databases">
        <authorList>
            <person name="Amaro Gonzalez C."/>
        </authorList>
    </citation>
    <scope>NUCLEOTIDE SEQUENCE</scope>
</reference>
<accession>A0A0E9P8M3</accession>
<organism evidence="1">
    <name type="scientific">Anguilla anguilla</name>
    <name type="common">European freshwater eel</name>
    <name type="synonym">Muraena anguilla</name>
    <dbReference type="NCBI Taxonomy" id="7936"/>
    <lineage>
        <taxon>Eukaryota</taxon>
        <taxon>Metazoa</taxon>
        <taxon>Chordata</taxon>
        <taxon>Craniata</taxon>
        <taxon>Vertebrata</taxon>
        <taxon>Euteleostomi</taxon>
        <taxon>Actinopterygii</taxon>
        <taxon>Neopterygii</taxon>
        <taxon>Teleostei</taxon>
        <taxon>Anguilliformes</taxon>
        <taxon>Anguillidae</taxon>
        <taxon>Anguilla</taxon>
    </lineage>
</organism>
<evidence type="ECO:0000313" key="1">
    <source>
        <dbReference type="EMBL" id="JAH00849.1"/>
    </source>
</evidence>
<name>A0A0E9P8M3_ANGAN</name>
<sequence>MTWTILWKMAFSNINWPSFKPYMLTWVLM</sequence>
<proteinExistence type="predicted"/>
<protein>
    <submittedName>
        <fullName evidence="1">Uncharacterized protein</fullName>
    </submittedName>
</protein>
<reference evidence="1" key="2">
    <citation type="journal article" date="2015" name="Fish Shellfish Immunol.">
        <title>Early steps in the European eel (Anguilla anguilla)-Vibrio vulnificus interaction in the gills: Role of the RtxA13 toxin.</title>
        <authorList>
            <person name="Callol A."/>
            <person name="Pajuelo D."/>
            <person name="Ebbesson L."/>
            <person name="Teles M."/>
            <person name="MacKenzie S."/>
            <person name="Amaro C."/>
        </authorList>
    </citation>
    <scope>NUCLEOTIDE SEQUENCE</scope>
</reference>